<gene>
    <name evidence="4" type="ORF">METZ01_LOCUS158411</name>
</gene>
<dbReference type="InterPro" id="IPR001648">
    <property type="entry name" value="Ribosomal_bS18"/>
</dbReference>
<reference evidence="4" key="1">
    <citation type="submission" date="2018-05" db="EMBL/GenBank/DDBJ databases">
        <authorList>
            <person name="Lanie J.A."/>
            <person name="Ng W.-L."/>
            <person name="Kazmierczak K.M."/>
            <person name="Andrzejewski T.M."/>
            <person name="Davidsen T.M."/>
            <person name="Wayne K.J."/>
            <person name="Tettelin H."/>
            <person name="Glass J.I."/>
            <person name="Rusch D."/>
            <person name="Podicherti R."/>
            <person name="Tsui H.-C.T."/>
            <person name="Winkler M.E."/>
        </authorList>
    </citation>
    <scope>NUCLEOTIDE SEQUENCE</scope>
</reference>
<dbReference type="InterPro" id="IPR018275">
    <property type="entry name" value="Ribosomal_bS18_CS"/>
</dbReference>
<keyword evidence="2" id="KW-0689">Ribosomal protein</keyword>
<dbReference type="EMBL" id="UINC01027031">
    <property type="protein sequence ID" value="SVB05557.1"/>
    <property type="molecule type" value="Genomic_DNA"/>
</dbReference>
<dbReference type="Gene3D" id="4.10.640.10">
    <property type="entry name" value="Ribosomal protein S18"/>
    <property type="match status" value="1"/>
</dbReference>
<dbReference type="PROSITE" id="PS00057">
    <property type="entry name" value="RIBOSOMAL_S18"/>
    <property type="match status" value="1"/>
</dbReference>
<evidence type="ECO:0000313" key="4">
    <source>
        <dbReference type="EMBL" id="SVB05557.1"/>
    </source>
</evidence>
<organism evidence="4">
    <name type="scientific">marine metagenome</name>
    <dbReference type="NCBI Taxonomy" id="408172"/>
    <lineage>
        <taxon>unclassified sequences</taxon>
        <taxon>metagenomes</taxon>
        <taxon>ecological metagenomes</taxon>
    </lineage>
</organism>
<name>A0A382AX78_9ZZZZ</name>
<feature type="non-terminal residue" evidence="4">
    <location>
        <position position="1"/>
    </location>
</feature>
<dbReference type="AlphaFoldDB" id="A0A382AX78"/>
<comment type="similarity">
    <text evidence="1">Belongs to the bacterial ribosomal protein bS18 family.</text>
</comment>
<evidence type="ECO:0000256" key="3">
    <source>
        <dbReference type="ARBA" id="ARBA00023274"/>
    </source>
</evidence>
<evidence type="ECO:0008006" key="5">
    <source>
        <dbReference type="Google" id="ProtNLM"/>
    </source>
</evidence>
<feature type="non-terminal residue" evidence="4">
    <location>
        <position position="25"/>
    </location>
</feature>
<evidence type="ECO:0000256" key="2">
    <source>
        <dbReference type="ARBA" id="ARBA00022980"/>
    </source>
</evidence>
<dbReference type="Pfam" id="PF01084">
    <property type="entry name" value="Ribosomal_S18"/>
    <property type="match status" value="1"/>
</dbReference>
<dbReference type="NCBIfam" id="TIGR00165">
    <property type="entry name" value="S18"/>
    <property type="match status" value="1"/>
</dbReference>
<dbReference type="GO" id="GO:0003735">
    <property type="term" value="F:structural constituent of ribosome"/>
    <property type="evidence" value="ECO:0007669"/>
    <property type="project" value="InterPro"/>
</dbReference>
<dbReference type="GO" id="GO:0006412">
    <property type="term" value="P:translation"/>
    <property type="evidence" value="ECO:0007669"/>
    <property type="project" value="InterPro"/>
</dbReference>
<dbReference type="GO" id="GO:1990904">
    <property type="term" value="C:ribonucleoprotein complex"/>
    <property type="evidence" value="ECO:0007669"/>
    <property type="project" value="UniProtKB-KW"/>
</dbReference>
<proteinExistence type="inferred from homology"/>
<sequence>VDYKDTDLLRKFVSERAKLKPRRVT</sequence>
<dbReference type="SUPFAM" id="SSF46911">
    <property type="entry name" value="Ribosomal protein S18"/>
    <property type="match status" value="1"/>
</dbReference>
<dbReference type="GO" id="GO:0005840">
    <property type="term" value="C:ribosome"/>
    <property type="evidence" value="ECO:0007669"/>
    <property type="project" value="UniProtKB-KW"/>
</dbReference>
<protein>
    <recommendedName>
        <fullName evidence="5">30S ribosomal protein S18</fullName>
    </recommendedName>
</protein>
<evidence type="ECO:0000256" key="1">
    <source>
        <dbReference type="ARBA" id="ARBA00005589"/>
    </source>
</evidence>
<dbReference type="InterPro" id="IPR036870">
    <property type="entry name" value="Ribosomal_bS18_sf"/>
</dbReference>
<accession>A0A382AX78</accession>
<keyword evidence="3" id="KW-0687">Ribonucleoprotein</keyword>